<evidence type="ECO:0000256" key="6">
    <source>
        <dbReference type="ARBA" id="ARBA00022840"/>
    </source>
</evidence>
<feature type="coiled-coil region" evidence="12">
    <location>
        <begin position="850"/>
        <end position="947"/>
    </location>
</feature>
<keyword evidence="15" id="KW-1185">Reference proteome</keyword>
<dbReference type="PIRSF" id="PIRSF005719">
    <property type="entry name" value="SMC"/>
    <property type="match status" value="1"/>
</dbReference>
<dbReference type="Pfam" id="PF06470">
    <property type="entry name" value="SMC_hinge"/>
    <property type="match status" value="1"/>
</dbReference>
<dbReference type="FunFam" id="3.40.50.300:FF:000278">
    <property type="entry name" value="Structural maintenance of chromosomes 2"/>
    <property type="match status" value="1"/>
</dbReference>
<feature type="domain" description="SMC hinge" evidence="13">
    <location>
        <begin position="521"/>
        <end position="642"/>
    </location>
</feature>
<evidence type="ECO:0000256" key="5">
    <source>
        <dbReference type="ARBA" id="ARBA00022776"/>
    </source>
</evidence>
<dbReference type="AlphaFoldDB" id="A0A0J9XJR3"/>
<dbReference type="Pfam" id="PF02463">
    <property type="entry name" value="SMC_N"/>
    <property type="match status" value="1"/>
</dbReference>
<evidence type="ECO:0000256" key="9">
    <source>
        <dbReference type="ARBA" id="ARBA00023242"/>
    </source>
</evidence>
<proteinExistence type="inferred from homology"/>
<evidence type="ECO:0000256" key="4">
    <source>
        <dbReference type="ARBA" id="ARBA00022741"/>
    </source>
</evidence>
<dbReference type="SUPFAM" id="SSF75553">
    <property type="entry name" value="Smc hinge domain"/>
    <property type="match status" value="1"/>
</dbReference>
<dbReference type="InterPro" id="IPR027417">
    <property type="entry name" value="P-loop_NTPase"/>
</dbReference>
<dbReference type="InterPro" id="IPR010935">
    <property type="entry name" value="SMC_hinge"/>
</dbReference>
<feature type="coiled-coil region" evidence="12">
    <location>
        <begin position="438"/>
        <end position="503"/>
    </location>
</feature>
<keyword evidence="7 12" id="KW-0175">Coiled coil</keyword>
<dbReference type="EMBL" id="CCBN010000022">
    <property type="protein sequence ID" value="CDO57525.1"/>
    <property type="molecule type" value="Genomic_DNA"/>
</dbReference>
<keyword evidence="6" id="KW-0067">ATP-binding</keyword>
<evidence type="ECO:0000259" key="13">
    <source>
        <dbReference type="SMART" id="SM00968"/>
    </source>
</evidence>
<accession>A0A0J9XJR3</accession>
<evidence type="ECO:0000256" key="8">
    <source>
        <dbReference type="ARBA" id="ARBA00023067"/>
    </source>
</evidence>
<keyword evidence="3" id="KW-0132">Cell division</keyword>
<keyword evidence="10" id="KW-0131">Cell cycle</keyword>
<reference evidence="14" key="1">
    <citation type="submission" date="2014-03" db="EMBL/GenBank/DDBJ databases">
        <authorList>
            <person name="Casaregola S."/>
        </authorList>
    </citation>
    <scope>NUCLEOTIDE SEQUENCE [LARGE SCALE GENOMIC DNA]</scope>
    <source>
        <strain evidence="14">CLIB 918</strain>
    </source>
</reference>
<dbReference type="STRING" id="1173061.A0A0J9XJR3"/>
<keyword evidence="5" id="KW-0498">Mitosis</keyword>
<evidence type="ECO:0000313" key="14">
    <source>
        <dbReference type="EMBL" id="CDO57525.1"/>
    </source>
</evidence>
<feature type="coiled-coil region" evidence="12">
    <location>
        <begin position="787"/>
        <end position="814"/>
    </location>
</feature>
<comment type="similarity">
    <text evidence="2">Belongs to the SMC family. SMC2 subfamily.</text>
</comment>
<dbReference type="Proteomes" id="UP000242525">
    <property type="component" value="Unassembled WGS sequence"/>
</dbReference>
<feature type="coiled-coil region" evidence="12">
    <location>
        <begin position="260"/>
        <end position="388"/>
    </location>
</feature>
<organism evidence="14 15">
    <name type="scientific">Geotrichum candidum</name>
    <name type="common">Oospora lactis</name>
    <name type="synonym">Dipodascus geotrichum</name>
    <dbReference type="NCBI Taxonomy" id="1173061"/>
    <lineage>
        <taxon>Eukaryota</taxon>
        <taxon>Fungi</taxon>
        <taxon>Dikarya</taxon>
        <taxon>Ascomycota</taxon>
        <taxon>Saccharomycotina</taxon>
        <taxon>Dipodascomycetes</taxon>
        <taxon>Dipodascales</taxon>
        <taxon>Dipodascaceae</taxon>
        <taxon>Geotrichum</taxon>
    </lineage>
</organism>
<evidence type="ECO:0000313" key="15">
    <source>
        <dbReference type="Proteomes" id="UP000242525"/>
    </source>
</evidence>
<dbReference type="OrthoDB" id="10255539at2759"/>
<gene>
    <name evidence="14" type="ORF">BN980_GECA22s01209g</name>
</gene>
<dbReference type="GO" id="GO:0007076">
    <property type="term" value="P:mitotic chromosome condensation"/>
    <property type="evidence" value="ECO:0007669"/>
    <property type="project" value="UniProtKB-ARBA"/>
</dbReference>
<protein>
    <recommendedName>
        <fullName evidence="11">Structural maintenance of chromosomes protein</fullName>
    </recommendedName>
</protein>
<dbReference type="InterPro" id="IPR027120">
    <property type="entry name" value="Smc2_ABC"/>
</dbReference>
<keyword evidence="4" id="KW-0547">Nucleotide-binding</keyword>
<dbReference type="SUPFAM" id="SSF52540">
    <property type="entry name" value="P-loop containing nucleoside triphosphate hydrolases"/>
    <property type="match status" value="1"/>
</dbReference>
<dbReference type="GO" id="GO:0051301">
    <property type="term" value="P:cell division"/>
    <property type="evidence" value="ECO:0007669"/>
    <property type="project" value="UniProtKB-KW"/>
</dbReference>
<keyword evidence="8" id="KW-0226">DNA condensation</keyword>
<dbReference type="PANTHER" id="PTHR43977">
    <property type="entry name" value="STRUCTURAL MAINTENANCE OF CHROMOSOMES PROTEIN 3"/>
    <property type="match status" value="1"/>
</dbReference>
<dbReference type="Gene3D" id="3.40.50.300">
    <property type="entry name" value="P-loop containing nucleotide triphosphate hydrolases"/>
    <property type="match status" value="2"/>
</dbReference>
<dbReference type="GO" id="GO:0016887">
    <property type="term" value="F:ATP hydrolysis activity"/>
    <property type="evidence" value="ECO:0007669"/>
    <property type="project" value="InterPro"/>
</dbReference>
<dbReference type="GO" id="GO:0005634">
    <property type="term" value="C:nucleus"/>
    <property type="evidence" value="ECO:0007669"/>
    <property type="project" value="UniProtKB-SubCell"/>
</dbReference>
<evidence type="ECO:0000256" key="7">
    <source>
        <dbReference type="ARBA" id="ARBA00023054"/>
    </source>
</evidence>
<dbReference type="SMART" id="SM00968">
    <property type="entry name" value="SMC_hinge"/>
    <property type="match status" value="1"/>
</dbReference>
<feature type="coiled-coil region" evidence="12">
    <location>
        <begin position="684"/>
        <end position="735"/>
    </location>
</feature>
<evidence type="ECO:0000256" key="10">
    <source>
        <dbReference type="ARBA" id="ARBA00023306"/>
    </source>
</evidence>
<evidence type="ECO:0000256" key="2">
    <source>
        <dbReference type="ARBA" id="ARBA00005231"/>
    </source>
</evidence>
<evidence type="ECO:0000256" key="12">
    <source>
        <dbReference type="SAM" id="Coils"/>
    </source>
</evidence>
<dbReference type="Gene3D" id="3.30.70.1620">
    <property type="match status" value="1"/>
</dbReference>
<dbReference type="Gene3D" id="1.20.1060.20">
    <property type="match status" value="1"/>
</dbReference>
<comment type="caution">
    <text evidence="14">The sequence shown here is derived from an EMBL/GenBank/DDBJ whole genome shotgun (WGS) entry which is preliminary data.</text>
</comment>
<comment type="subcellular location">
    <subcellularLocation>
        <location evidence="1 11">Nucleus</location>
    </subcellularLocation>
</comment>
<dbReference type="Gene3D" id="1.10.287.1490">
    <property type="match status" value="1"/>
</dbReference>
<evidence type="ECO:0000256" key="3">
    <source>
        <dbReference type="ARBA" id="ARBA00022618"/>
    </source>
</evidence>
<name>A0A0J9XJR3_GEOCN</name>
<keyword evidence="9 11" id="KW-0539">Nucleus</keyword>
<feature type="coiled-coil region" evidence="12">
    <location>
        <begin position="994"/>
        <end position="1031"/>
    </location>
</feature>
<dbReference type="FunFam" id="3.40.50.300:FF:000385">
    <property type="entry name" value="Structural maintenance of chromosomes 2"/>
    <property type="match status" value="1"/>
</dbReference>
<evidence type="ECO:0000256" key="11">
    <source>
        <dbReference type="PIRNR" id="PIRNR005719"/>
    </source>
</evidence>
<dbReference type="GO" id="GO:0005694">
    <property type="term" value="C:chromosome"/>
    <property type="evidence" value="ECO:0007669"/>
    <property type="project" value="InterPro"/>
</dbReference>
<dbReference type="CDD" id="cd03273">
    <property type="entry name" value="ABC_SMC2_euk"/>
    <property type="match status" value="1"/>
</dbReference>
<sequence>MKVEELIIDGFKSYATRTVVSGWDSSFNCITGLNGSGKSNILDAICFVLGITSMSTVRAQNLQDLIYKRGQAGVTKASVTIVFDNSEKEKSPIGFEDQQKISVTRQIVMGGTSKYLINGHRAQQQSVQQLFQSVQLNINNPNFLIMQGRITKVLNMKSNEILALIEEAAGTRMFEERREKAIKTMAKKEKKVEEIMGLLQEEIEPKLETLRAEKRMFLEFQQVQSDLERTEKMVVAFDHVRYSDKLAEETKVLEDNQAHVEALEKLVQKSAAEIASLTEDISALKKRREAQIRKDGRFQALEKEVKELSQQSARINTLAELKATTIEEEQQKRNNLQSNVANLEAKIQQNDAQFKKLQENYETIKKEYEELSLEKDRKEELLQSLQTGVSSKEGHESGYASELQTVRQSIASASTTGAQAKVRLDSVQKQIKADAPKVENAKQQHASTIQALEEMQKQYDYLKSKLAEAGIVPGRLDELKTQESKLVNDVRQLARQIDDAKRTASNVDFNYSKPSPNFNPNSVKGVVAQLFSLAEDKYEAATALEVCAGGRLYQVVVDSDVTASQLLQHGKLKRRVTIIPLNKINAYKIHPQKLAAAKKLAPGKVHLALDLITYDKDVERAMEYVFGNTLICADAESAKKVAFDPSVRVKTVTLEGDIYDPMGTLSGGSNSSGSNGILVRLQKLNQLNKTYKDLSEQLKFSRQKLDAEQRLTDNSRALKKELDLKEHEIKLSQQKLESGPFASTIKSFRERSEQVSELEKLIKESSETEKKGNLEIKRIEKEMSEFNSNKSGKLKELEKLVSKLRSDVTKKNLQVKDKQREFQTMQIEAERFSGDLTSAKELFTENETSIAELQASLSEIGKEHDEIKAREQVAVASLAEEKSKLIGLDEELSSMESALTTKTKFSAENKLRIQKVRHLVEKLEAEVNAVTHAIKKLENDNEWVEQEKELFGKPNTPYNFHGVDIAAYRDEHNRLVHRMQGIKKTVNTKVMNMIENVEKKEASLKTMIRTIEKDKKKIEETIVSLDDYKRKALVETWENVTKDFGNIFSDLLPGSTAKLVMPEGATDITEGLEVKVALGNVWKESLAELSGGQRSLVALSLILALLQFKPAPMYILDEVDAALDLSHTQNIGQLIKTRFKGAQFIVVSLKEGMFTNANRVFRTRFQEGTSTVSVM</sequence>
<dbReference type="GO" id="GO:0005524">
    <property type="term" value="F:ATP binding"/>
    <property type="evidence" value="ECO:0007669"/>
    <property type="project" value="UniProtKB-KW"/>
</dbReference>
<dbReference type="InterPro" id="IPR036277">
    <property type="entry name" value="SMC_hinge_sf"/>
</dbReference>
<evidence type="ECO:0000256" key="1">
    <source>
        <dbReference type="ARBA" id="ARBA00004123"/>
    </source>
</evidence>
<dbReference type="InterPro" id="IPR024704">
    <property type="entry name" value="SMC"/>
</dbReference>
<dbReference type="InterPro" id="IPR003395">
    <property type="entry name" value="RecF/RecN/SMC_N"/>
</dbReference>